<sequence length="191" mass="21737">EFFFLQFDNGKELLARIPCPIAGNLSLSISSEAATMEYVRLRYPSGSGEVPPFPKIPRVLAWVSSFENPVAWPYTLCEHLPGATLDKKWLSMGEKAVKEAIRDIALFETDLLRESFSQHGSIFFAESVSQELRERPLYAEPPTDTLCMDLAHKFRIGPTVNREWWRGSYGKITADRGPCTLRDYVYCTDIH</sequence>
<dbReference type="EMBL" id="KN831845">
    <property type="protein sequence ID" value="KIM34913.1"/>
    <property type="molecule type" value="Genomic_DNA"/>
</dbReference>
<protein>
    <recommendedName>
        <fullName evidence="3">Aminoglycoside phosphotransferase domain-containing protein</fullName>
    </recommendedName>
</protein>
<dbReference type="InterPro" id="IPR051035">
    <property type="entry name" value="Mito_inheritance_9"/>
</dbReference>
<accession>A0A0C2XA70</accession>
<reference evidence="1 2" key="1">
    <citation type="submission" date="2014-04" db="EMBL/GenBank/DDBJ databases">
        <authorList>
            <consortium name="DOE Joint Genome Institute"/>
            <person name="Kuo A."/>
            <person name="Gay G."/>
            <person name="Dore J."/>
            <person name="Kohler A."/>
            <person name="Nagy L.G."/>
            <person name="Floudas D."/>
            <person name="Copeland A."/>
            <person name="Barry K.W."/>
            <person name="Cichocki N."/>
            <person name="Veneault-Fourrey C."/>
            <person name="LaButti K."/>
            <person name="Lindquist E.A."/>
            <person name="Lipzen A."/>
            <person name="Lundell T."/>
            <person name="Morin E."/>
            <person name="Murat C."/>
            <person name="Sun H."/>
            <person name="Tunlid A."/>
            <person name="Henrissat B."/>
            <person name="Grigoriev I.V."/>
            <person name="Hibbett D.S."/>
            <person name="Martin F."/>
            <person name="Nordberg H.P."/>
            <person name="Cantor M.N."/>
            <person name="Hua S.X."/>
        </authorList>
    </citation>
    <scope>NUCLEOTIDE SEQUENCE [LARGE SCALE GENOMIC DNA]</scope>
    <source>
        <strain evidence="2">h7</strain>
    </source>
</reference>
<organism evidence="1 2">
    <name type="scientific">Hebeloma cylindrosporum</name>
    <dbReference type="NCBI Taxonomy" id="76867"/>
    <lineage>
        <taxon>Eukaryota</taxon>
        <taxon>Fungi</taxon>
        <taxon>Dikarya</taxon>
        <taxon>Basidiomycota</taxon>
        <taxon>Agaricomycotina</taxon>
        <taxon>Agaricomycetes</taxon>
        <taxon>Agaricomycetidae</taxon>
        <taxon>Agaricales</taxon>
        <taxon>Agaricineae</taxon>
        <taxon>Hymenogastraceae</taxon>
        <taxon>Hebeloma</taxon>
    </lineage>
</organism>
<evidence type="ECO:0000313" key="1">
    <source>
        <dbReference type="EMBL" id="KIM34913.1"/>
    </source>
</evidence>
<proteinExistence type="predicted"/>
<dbReference type="HOGENOM" id="CLU_1424657_0_0_1"/>
<evidence type="ECO:0000313" key="2">
    <source>
        <dbReference type="Proteomes" id="UP000053424"/>
    </source>
</evidence>
<feature type="non-terminal residue" evidence="1">
    <location>
        <position position="1"/>
    </location>
</feature>
<dbReference type="PANTHER" id="PTHR36091">
    <property type="entry name" value="ALTERED INHERITANCE OF MITOCHONDRIA PROTEIN 9, MITOCHONDRIAL"/>
    <property type="match status" value="1"/>
</dbReference>
<keyword evidence="2" id="KW-1185">Reference proteome</keyword>
<gene>
    <name evidence="1" type="ORF">M413DRAFT_79922</name>
</gene>
<name>A0A0C2XA70_HEBCY</name>
<dbReference type="Proteomes" id="UP000053424">
    <property type="component" value="Unassembled WGS sequence"/>
</dbReference>
<reference evidence="2" key="2">
    <citation type="submission" date="2015-01" db="EMBL/GenBank/DDBJ databases">
        <title>Evolutionary Origins and Diversification of the Mycorrhizal Mutualists.</title>
        <authorList>
            <consortium name="DOE Joint Genome Institute"/>
            <consortium name="Mycorrhizal Genomics Consortium"/>
            <person name="Kohler A."/>
            <person name="Kuo A."/>
            <person name="Nagy L.G."/>
            <person name="Floudas D."/>
            <person name="Copeland A."/>
            <person name="Barry K.W."/>
            <person name="Cichocki N."/>
            <person name="Veneault-Fourrey C."/>
            <person name="LaButti K."/>
            <person name="Lindquist E.A."/>
            <person name="Lipzen A."/>
            <person name="Lundell T."/>
            <person name="Morin E."/>
            <person name="Murat C."/>
            <person name="Riley R."/>
            <person name="Ohm R."/>
            <person name="Sun H."/>
            <person name="Tunlid A."/>
            <person name="Henrissat B."/>
            <person name="Grigoriev I.V."/>
            <person name="Hibbett D.S."/>
            <person name="Martin F."/>
        </authorList>
    </citation>
    <scope>NUCLEOTIDE SEQUENCE [LARGE SCALE GENOMIC DNA]</scope>
    <source>
        <strain evidence="2">h7</strain>
    </source>
</reference>
<dbReference type="PANTHER" id="PTHR36091:SF1">
    <property type="entry name" value="ALTERED INHERITANCE OF MITOCHONDRIA PROTEIN 9, MITOCHONDRIAL"/>
    <property type="match status" value="1"/>
</dbReference>
<dbReference type="OrthoDB" id="2831558at2759"/>
<dbReference type="GO" id="GO:0005739">
    <property type="term" value="C:mitochondrion"/>
    <property type="evidence" value="ECO:0007669"/>
    <property type="project" value="TreeGrafter"/>
</dbReference>
<evidence type="ECO:0008006" key="3">
    <source>
        <dbReference type="Google" id="ProtNLM"/>
    </source>
</evidence>
<dbReference type="AlphaFoldDB" id="A0A0C2XA70"/>